<dbReference type="Gene3D" id="2.60.40.2080">
    <property type="match status" value="2"/>
</dbReference>
<dbReference type="GO" id="GO:0007155">
    <property type="term" value="P:cell adhesion"/>
    <property type="evidence" value="ECO:0007669"/>
    <property type="project" value="InterPro"/>
</dbReference>
<dbReference type="Pfam" id="PF09458">
    <property type="entry name" value="H_lectin"/>
    <property type="match status" value="2"/>
</dbReference>
<evidence type="ECO:0000259" key="1">
    <source>
        <dbReference type="Pfam" id="PF09458"/>
    </source>
</evidence>
<feature type="domain" description="H-type lectin" evidence="1">
    <location>
        <begin position="346"/>
        <end position="398"/>
    </location>
</feature>
<evidence type="ECO:0000313" key="3">
    <source>
        <dbReference type="Proteomes" id="UP001309876"/>
    </source>
</evidence>
<gene>
    <name evidence="2" type="ORF">LTR05_005805</name>
</gene>
<feature type="domain" description="H-type lectin" evidence="1">
    <location>
        <begin position="250"/>
        <end position="315"/>
    </location>
</feature>
<keyword evidence="3" id="KW-1185">Reference proteome</keyword>
<dbReference type="InterPro" id="IPR019019">
    <property type="entry name" value="H-type_lectin_domain"/>
</dbReference>
<dbReference type="PANTHER" id="PTHR10622">
    <property type="entry name" value="HET DOMAIN-CONTAINING PROTEIN"/>
    <property type="match status" value="1"/>
</dbReference>
<dbReference type="EMBL" id="JAVRRJ010000005">
    <property type="protein sequence ID" value="KAK5084727.1"/>
    <property type="molecule type" value="Genomic_DNA"/>
</dbReference>
<protein>
    <recommendedName>
        <fullName evidence="1">H-type lectin domain-containing protein</fullName>
    </recommendedName>
</protein>
<dbReference type="PANTHER" id="PTHR10622:SF13">
    <property type="entry name" value="NACHT DOMAIN-CONTAINING PROTEIN"/>
    <property type="match status" value="1"/>
</dbReference>
<proteinExistence type="predicted"/>
<comment type="caution">
    <text evidence="2">The sequence shown here is derived from an EMBL/GenBank/DDBJ whole genome shotgun (WGS) entry which is preliminary data.</text>
</comment>
<organism evidence="2 3">
    <name type="scientific">Lithohypha guttulata</name>
    <dbReference type="NCBI Taxonomy" id="1690604"/>
    <lineage>
        <taxon>Eukaryota</taxon>
        <taxon>Fungi</taxon>
        <taxon>Dikarya</taxon>
        <taxon>Ascomycota</taxon>
        <taxon>Pezizomycotina</taxon>
        <taxon>Eurotiomycetes</taxon>
        <taxon>Chaetothyriomycetidae</taxon>
        <taxon>Chaetothyriales</taxon>
        <taxon>Trichomeriaceae</taxon>
        <taxon>Lithohypha</taxon>
    </lineage>
</organism>
<dbReference type="Proteomes" id="UP001309876">
    <property type="component" value="Unassembled WGS sequence"/>
</dbReference>
<accession>A0AAN7SZK6</accession>
<sequence>MFEWYQNAQKCYVYLSDVKSGPGYELAFKKSGWFKRGWTLQELLAPQKVEFFSSDKIDKKKLGSKASLITQIHEITEIPELALHGEPLSQFPPAERLRWAKNPKTSVEEDEAYCLLGIFGVFMPLIYGEGSQHAKARLKNEYHSLHLTQPQRVYLHDGGNLSNRLLHRDQVDSSKTEISIGLTDMWEKMGFGRNIRTRANASSSNCLLTIDSWPDTVLFRAGITLLALSQDNRDFQGAWSNSFPGEWPRSTIKFPSPFEKPPRVLVWLSGFDAGDTQNLRIDATVADIRSESFQLHVTPWDASKLYFASATWIAYRADLKGVASGTIATLSYRSNTKIVASDDGIVKFEKPFPRAPKVAIAVNRLDYSVHRDLCFRAYVDNVTADGFQWKMSHEFNAVCFGRTSGL</sequence>
<dbReference type="AlphaFoldDB" id="A0AAN7SZK6"/>
<dbReference type="SUPFAM" id="SSF141086">
    <property type="entry name" value="Agglutinin HPA-like"/>
    <property type="match status" value="2"/>
</dbReference>
<reference evidence="2 3" key="1">
    <citation type="submission" date="2023-08" db="EMBL/GenBank/DDBJ databases">
        <title>Black Yeasts Isolated from many extreme environments.</title>
        <authorList>
            <person name="Coleine C."/>
            <person name="Stajich J.E."/>
            <person name="Selbmann L."/>
        </authorList>
    </citation>
    <scope>NUCLEOTIDE SEQUENCE [LARGE SCALE GENOMIC DNA]</scope>
    <source>
        <strain evidence="2 3">CCFEE 5910</strain>
    </source>
</reference>
<dbReference type="GO" id="GO:0030246">
    <property type="term" value="F:carbohydrate binding"/>
    <property type="evidence" value="ECO:0007669"/>
    <property type="project" value="InterPro"/>
</dbReference>
<name>A0AAN7SZK6_9EURO</name>
<evidence type="ECO:0000313" key="2">
    <source>
        <dbReference type="EMBL" id="KAK5084727.1"/>
    </source>
</evidence>
<dbReference type="InterPro" id="IPR037221">
    <property type="entry name" value="H-type_lectin_dom_sf"/>
</dbReference>